<dbReference type="EMBL" id="JAGGLL010000052">
    <property type="protein sequence ID" value="MBP2024164.1"/>
    <property type="molecule type" value="Genomic_DNA"/>
</dbReference>
<evidence type="ECO:0000256" key="1">
    <source>
        <dbReference type="SAM" id="Phobius"/>
    </source>
</evidence>
<reference evidence="2 3" key="1">
    <citation type="submission" date="2021-03" db="EMBL/GenBank/DDBJ databases">
        <title>Genomic Encyclopedia of Type Strains, Phase IV (KMG-IV): sequencing the most valuable type-strain genomes for metagenomic binning, comparative biology and taxonomic classification.</title>
        <authorList>
            <person name="Goeker M."/>
        </authorList>
    </citation>
    <scope>NUCLEOTIDE SEQUENCE [LARGE SCALE GENOMIC DNA]</scope>
    <source>
        <strain evidence="2 3">DSM 28650</strain>
    </source>
</reference>
<keyword evidence="1" id="KW-0812">Transmembrane</keyword>
<comment type="caution">
    <text evidence="2">The sequence shown here is derived from an EMBL/GenBank/DDBJ whole genome shotgun (WGS) entry which is preliminary data.</text>
</comment>
<evidence type="ECO:0008006" key="4">
    <source>
        <dbReference type="Google" id="ProtNLM"/>
    </source>
</evidence>
<name>A0ABS4K8P9_9CLOT</name>
<keyword evidence="1" id="KW-1133">Transmembrane helix</keyword>
<organism evidence="2 3">
    <name type="scientific">Clostridium punense</name>
    <dbReference type="NCBI Taxonomy" id="1054297"/>
    <lineage>
        <taxon>Bacteria</taxon>
        <taxon>Bacillati</taxon>
        <taxon>Bacillota</taxon>
        <taxon>Clostridia</taxon>
        <taxon>Eubacteriales</taxon>
        <taxon>Clostridiaceae</taxon>
        <taxon>Clostridium</taxon>
    </lineage>
</organism>
<dbReference type="Proteomes" id="UP001519308">
    <property type="component" value="Unassembled WGS sequence"/>
</dbReference>
<accession>A0ABS4K8P9</accession>
<proteinExistence type="predicted"/>
<gene>
    <name evidence="2" type="ORF">J2Z44_004019</name>
</gene>
<evidence type="ECO:0000313" key="2">
    <source>
        <dbReference type="EMBL" id="MBP2024164.1"/>
    </source>
</evidence>
<dbReference type="RefSeq" id="WP_021281540.1">
    <property type="nucleotide sequence ID" value="NZ_JAGGLL010000052.1"/>
</dbReference>
<sequence>MSNSKEELSKMINLDVVAGFAKLMSIAYILIIIINLATQPEVWYLVIPIEITLILIYKIRANFIRNKFKAYRVVTAKITKMNAIFIQGTRKITYSYEYQSKEYIGNSIILDFLRDSFCVKPGNLISIAVAIDNPQISKILELY</sequence>
<protein>
    <recommendedName>
        <fullName evidence="4">DUF304 domain-containing protein</fullName>
    </recommendedName>
</protein>
<keyword evidence="3" id="KW-1185">Reference proteome</keyword>
<evidence type="ECO:0000313" key="3">
    <source>
        <dbReference type="Proteomes" id="UP001519308"/>
    </source>
</evidence>
<feature type="transmembrane region" description="Helical" evidence="1">
    <location>
        <begin position="12"/>
        <end position="36"/>
    </location>
</feature>
<keyword evidence="1" id="KW-0472">Membrane</keyword>
<feature type="transmembrane region" description="Helical" evidence="1">
    <location>
        <begin position="42"/>
        <end position="59"/>
    </location>
</feature>